<organism evidence="15">
    <name type="scientific">Dictyoglomus thermophilum</name>
    <dbReference type="NCBI Taxonomy" id="14"/>
    <lineage>
        <taxon>Bacteria</taxon>
        <taxon>Pseudomonadati</taxon>
        <taxon>Dictyoglomota</taxon>
        <taxon>Dictyoglomia</taxon>
        <taxon>Dictyoglomales</taxon>
        <taxon>Dictyoglomaceae</taxon>
        <taxon>Dictyoglomus</taxon>
    </lineage>
</organism>
<dbReference type="PROSITE" id="PS00793">
    <property type="entry name" value="DHPS_2"/>
    <property type="match status" value="1"/>
</dbReference>
<dbReference type="GO" id="GO:0046872">
    <property type="term" value="F:metal ion binding"/>
    <property type="evidence" value="ECO:0007669"/>
    <property type="project" value="UniProtKB-KW"/>
</dbReference>
<dbReference type="GO" id="GO:0005829">
    <property type="term" value="C:cytosol"/>
    <property type="evidence" value="ECO:0007669"/>
    <property type="project" value="TreeGrafter"/>
</dbReference>
<comment type="pathway">
    <text evidence="3">Cofactor biosynthesis; tetrahydrofolate biosynthesis; 7,8-dihydrofolate from 2-amino-4-hydroxy-6-hydroxymethyl-7,8-dihydropteridine diphosphate and 4-aminobenzoate: step 1/2.</text>
</comment>
<dbReference type="AlphaFoldDB" id="A0A7V3ZHW0"/>
<name>A0A7V3ZHW0_DICTH</name>
<evidence type="ECO:0000256" key="11">
    <source>
        <dbReference type="ARBA" id="ARBA00022909"/>
    </source>
</evidence>
<comment type="caution">
    <text evidence="15">The sequence shown here is derived from an EMBL/GenBank/DDBJ whole genome shotgun (WGS) entry which is preliminary data.</text>
</comment>
<dbReference type="InterPro" id="IPR011005">
    <property type="entry name" value="Dihydropteroate_synth-like_sf"/>
</dbReference>
<proteinExistence type="inferred from homology"/>
<dbReference type="PANTHER" id="PTHR20941">
    <property type="entry name" value="FOLATE SYNTHESIS PROTEINS"/>
    <property type="match status" value="1"/>
</dbReference>
<evidence type="ECO:0000313" key="15">
    <source>
        <dbReference type="EMBL" id="HGK23085.1"/>
    </source>
</evidence>
<keyword evidence="9" id="KW-0479">Metal-binding</keyword>
<dbReference type="EMBL" id="DTDV01000006">
    <property type="protein sequence ID" value="HGK23085.1"/>
    <property type="molecule type" value="Genomic_DNA"/>
</dbReference>
<dbReference type="GO" id="GO:0046654">
    <property type="term" value="P:tetrahydrofolate biosynthetic process"/>
    <property type="evidence" value="ECO:0007669"/>
    <property type="project" value="TreeGrafter"/>
</dbReference>
<dbReference type="SUPFAM" id="SSF51717">
    <property type="entry name" value="Dihydropteroate synthetase-like"/>
    <property type="match status" value="1"/>
</dbReference>
<evidence type="ECO:0000256" key="5">
    <source>
        <dbReference type="ARBA" id="ARBA00011738"/>
    </source>
</evidence>
<dbReference type="Gene3D" id="3.20.20.20">
    <property type="entry name" value="Dihydropteroate synthase-like"/>
    <property type="match status" value="1"/>
</dbReference>
<evidence type="ECO:0000259" key="14">
    <source>
        <dbReference type="PROSITE" id="PS50972"/>
    </source>
</evidence>
<evidence type="ECO:0000256" key="2">
    <source>
        <dbReference type="ARBA" id="ARBA00001946"/>
    </source>
</evidence>
<comment type="subunit">
    <text evidence="5">Homodimer.</text>
</comment>
<dbReference type="GO" id="GO:0004156">
    <property type="term" value="F:dihydropteroate synthase activity"/>
    <property type="evidence" value="ECO:0007669"/>
    <property type="project" value="UniProtKB-EC"/>
</dbReference>
<evidence type="ECO:0000256" key="3">
    <source>
        <dbReference type="ARBA" id="ARBA00004763"/>
    </source>
</evidence>
<protein>
    <recommendedName>
        <fullName evidence="7">Dihydropteroate synthase</fullName>
        <ecNumber evidence="6">2.5.1.15</ecNumber>
    </recommendedName>
    <alternativeName>
        <fullName evidence="12">Dihydropteroate pyrophosphorylase</fullName>
    </alternativeName>
</protein>
<dbReference type="RefSeq" id="WP_149122669.1">
    <property type="nucleotide sequence ID" value="NZ_VTFL01000002.1"/>
</dbReference>
<evidence type="ECO:0000256" key="7">
    <source>
        <dbReference type="ARBA" id="ARBA00016919"/>
    </source>
</evidence>
<dbReference type="InterPro" id="IPR006390">
    <property type="entry name" value="DHP_synth_dom"/>
</dbReference>
<dbReference type="CDD" id="cd00739">
    <property type="entry name" value="DHPS"/>
    <property type="match status" value="1"/>
</dbReference>
<sequence length="400" mass="45540">MIVEITPEFLEKEMTRVGAHPVSFEIFERKAQIIPLKIFNISSPTANIIKQEMLSLGGDAIVHKNVINCKVENSDIILLGTKKHYELLLQKLEKNNYFDLPRVFQELKEYLLKEKVREISSPWGRVISFNRTLVMGIINVTPDSFYSGSRKMQIDEILKTAEDMIMNGVDIIDIGGQSTRPGSEPVGLEEEISRVIPAIENIRRNYPDVLISVDTYYSQVAKLAVEKGADIVNDISAFRFDESLVKVVAELKVPYILMHMKGTPKDMQKNPYYDDVIREIIEFFEERIEYANKNGVDPEKIIIDPGIGFGKRYEDNLEIMARLKEFKSLKKPILIGASRKSFIGKALGDLPPEERLEGTLGITALCVLNDVDIIRVHDVKENKRVVKVLEEIKCIRSSLQ</sequence>
<dbReference type="Pfam" id="PF00809">
    <property type="entry name" value="Pterin_bind"/>
    <property type="match status" value="1"/>
</dbReference>
<evidence type="ECO:0000256" key="9">
    <source>
        <dbReference type="ARBA" id="ARBA00022723"/>
    </source>
</evidence>
<evidence type="ECO:0000256" key="10">
    <source>
        <dbReference type="ARBA" id="ARBA00022842"/>
    </source>
</evidence>
<keyword evidence="8 15" id="KW-0808">Transferase</keyword>
<evidence type="ECO:0000256" key="6">
    <source>
        <dbReference type="ARBA" id="ARBA00012458"/>
    </source>
</evidence>
<comment type="function">
    <text evidence="13">Catalyzes the condensation of para-aminobenzoate (pABA) with 6-hydroxymethyl-7,8-dihydropterin diphosphate (DHPt-PP) to form 7,8-dihydropteroate (H2Pte), the immediate precursor of folate derivatives.</text>
</comment>
<gene>
    <name evidence="15" type="primary">folP</name>
    <name evidence="15" type="ORF">ENU78_01325</name>
</gene>
<comment type="similarity">
    <text evidence="4">Belongs to the DHPS family.</text>
</comment>
<evidence type="ECO:0000256" key="8">
    <source>
        <dbReference type="ARBA" id="ARBA00022679"/>
    </source>
</evidence>
<dbReference type="InterPro" id="IPR045031">
    <property type="entry name" value="DHP_synth-like"/>
</dbReference>
<feature type="domain" description="Pterin-binding" evidence="14">
    <location>
        <begin position="132"/>
        <end position="387"/>
    </location>
</feature>
<dbReference type="PANTHER" id="PTHR20941:SF1">
    <property type="entry name" value="FOLIC ACID SYNTHESIS PROTEIN FOL1"/>
    <property type="match status" value="1"/>
</dbReference>
<dbReference type="InterPro" id="IPR000489">
    <property type="entry name" value="Pterin-binding_dom"/>
</dbReference>
<evidence type="ECO:0000256" key="4">
    <source>
        <dbReference type="ARBA" id="ARBA00009503"/>
    </source>
</evidence>
<dbReference type="GO" id="GO:0046656">
    <property type="term" value="P:folic acid biosynthetic process"/>
    <property type="evidence" value="ECO:0007669"/>
    <property type="project" value="UniProtKB-KW"/>
</dbReference>
<comment type="catalytic activity">
    <reaction evidence="1">
        <text>(7,8-dihydropterin-6-yl)methyl diphosphate + 4-aminobenzoate = 7,8-dihydropteroate + diphosphate</text>
        <dbReference type="Rhea" id="RHEA:19949"/>
        <dbReference type="ChEBI" id="CHEBI:17836"/>
        <dbReference type="ChEBI" id="CHEBI:17839"/>
        <dbReference type="ChEBI" id="CHEBI:33019"/>
        <dbReference type="ChEBI" id="CHEBI:72950"/>
        <dbReference type="EC" id="2.5.1.15"/>
    </reaction>
</comment>
<dbReference type="NCBIfam" id="TIGR01496">
    <property type="entry name" value="DHPS"/>
    <property type="match status" value="1"/>
</dbReference>
<keyword evidence="10" id="KW-0460">Magnesium</keyword>
<dbReference type="EC" id="2.5.1.15" evidence="6"/>
<accession>A0A7V3ZHW0</accession>
<dbReference type="PROSITE" id="PS50972">
    <property type="entry name" value="PTERIN_BINDING"/>
    <property type="match status" value="1"/>
</dbReference>
<reference evidence="15" key="1">
    <citation type="journal article" date="2020" name="mSystems">
        <title>Genome- and Community-Level Interaction Insights into Carbon Utilization and Element Cycling Functions of Hydrothermarchaeota in Hydrothermal Sediment.</title>
        <authorList>
            <person name="Zhou Z."/>
            <person name="Liu Y."/>
            <person name="Xu W."/>
            <person name="Pan J."/>
            <person name="Luo Z.H."/>
            <person name="Li M."/>
        </authorList>
    </citation>
    <scope>NUCLEOTIDE SEQUENCE [LARGE SCALE GENOMIC DNA]</scope>
    <source>
        <strain evidence="15">SpSt-70</strain>
    </source>
</reference>
<evidence type="ECO:0000256" key="13">
    <source>
        <dbReference type="ARBA" id="ARBA00053449"/>
    </source>
</evidence>
<evidence type="ECO:0000256" key="1">
    <source>
        <dbReference type="ARBA" id="ARBA00000012"/>
    </source>
</evidence>
<comment type="cofactor">
    <cofactor evidence="2">
        <name>Mg(2+)</name>
        <dbReference type="ChEBI" id="CHEBI:18420"/>
    </cofactor>
</comment>
<dbReference type="FunFam" id="3.20.20.20:FF:000004">
    <property type="entry name" value="Dihydropteroate synthase"/>
    <property type="match status" value="1"/>
</dbReference>
<evidence type="ECO:0000256" key="12">
    <source>
        <dbReference type="ARBA" id="ARBA00030193"/>
    </source>
</evidence>
<keyword evidence="11" id="KW-0289">Folate biosynthesis</keyword>